<proteinExistence type="inferred from homology"/>
<dbReference type="STRING" id="121845.A0A3Q0JGF1"/>
<keyword evidence="5" id="KW-0067">ATP-binding</keyword>
<evidence type="ECO:0000256" key="1">
    <source>
        <dbReference type="ARBA" id="ARBA00005594"/>
    </source>
</evidence>
<dbReference type="RefSeq" id="XP_026687526.1">
    <property type="nucleotide sequence ID" value="XM_026831725.1"/>
</dbReference>
<evidence type="ECO:0000259" key="8">
    <source>
        <dbReference type="Pfam" id="PF00133"/>
    </source>
</evidence>
<accession>A0A3Q0JGF1</accession>
<evidence type="ECO:0000256" key="5">
    <source>
        <dbReference type="ARBA" id="ARBA00022840"/>
    </source>
</evidence>
<dbReference type="GO" id="GO:0005524">
    <property type="term" value="F:ATP binding"/>
    <property type="evidence" value="ECO:0007669"/>
    <property type="project" value="UniProtKB-KW"/>
</dbReference>
<name>A0A3Q0JGF1_DIACI</name>
<dbReference type="PANTHER" id="PTHR43740:SF2">
    <property type="entry name" value="LEUCINE--TRNA LIGASE, MITOCHONDRIAL"/>
    <property type="match status" value="1"/>
</dbReference>
<dbReference type="SUPFAM" id="SSF52374">
    <property type="entry name" value="Nucleotidylyl transferase"/>
    <property type="match status" value="1"/>
</dbReference>
<protein>
    <recommendedName>
        <fullName evidence="2">leucine--tRNA ligase</fullName>
        <ecNumber evidence="2">6.1.1.4</ecNumber>
    </recommendedName>
</protein>
<gene>
    <name evidence="10" type="primary">LOC113472123</name>
</gene>
<evidence type="ECO:0000313" key="10">
    <source>
        <dbReference type="RefSeq" id="XP_026687526.1"/>
    </source>
</evidence>
<keyword evidence="9" id="KW-1185">Reference proteome</keyword>
<evidence type="ECO:0000256" key="2">
    <source>
        <dbReference type="ARBA" id="ARBA00013164"/>
    </source>
</evidence>
<evidence type="ECO:0000256" key="6">
    <source>
        <dbReference type="ARBA" id="ARBA00022917"/>
    </source>
</evidence>
<dbReference type="PRINTS" id="PR00985">
    <property type="entry name" value="TRNASYNTHLEU"/>
</dbReference>
<dbReference type="Gene3D" id="1.10.730.10">
    <property type="entry name" value="Isoleucyl-tRNA Synthetase, Domain 1"/>
    <property type="match status" value="1"/>
</dbReference>
<dbReference type="InterPro" id="IPR002300">
    <property type="entry name" value="aa-tRNA-synth_Ia"/>
</dbReference>
<dbReference type="FunFam" id="3.40.50.620:FF:000003">
    <property type="entry name" value="Leucine--tRNA ligase"/>
    <property type="match status" value="1"/>
</dbReference>
<evidence type="ECO:0000256" key="4">
    <source>
        <dbReference type="ARBA" id="ARBA00022741"/>
    </source>
</evidence>
<dbReference type="KEGG" id="dci:113472123"/>
<keyword evidence="7" id="KW-0030">Aminoacyl-tRNA synthetase</keyword>
<dbReference type="GeneID" id="113472123"/>
<dbReference type="InterPro" id="IPR001412">
    <property type="entry name" value="aa-tRNA-synth_I_CS"/>
</dbReference>
<keyword evidence="4" id="KW-0547">Nucleotide-binding</keyword>
<evidence type="ECO:0000256" key="7">
    <source>
        <dbReference type="ARBA" id="ARBA00023146"/>
    </source>
</evidence>
<dbReference type="GO" id="GO:0006429">
    <property type="term" value="P:leucyl-tRNA aminoacylation"/>
    <property type="evidence" value="ECO:0007669"/>
    <property type="project" value="InterPro"/>
</dbReference>
<dbReference type="AlphaFoldDB" id="A0A3Q0JGF1"/>
<dbReference type="GO" id="GO:0032543">
    <property type="term" value="P:mitochondrial translation"/>
    <property type="evidence" value="ECO:0007669"/>
    <property type="project" value="TreeGrafter"/>
</dbReference>
<dbReference type="GO" id="GO:0005739">
    <property type="term" value="C:mitochondrion"/>
    <property type="evidence" value="ECO:0007669"/>
    <property type="project" value="TreeGrafter"/>
</dbReference>
<sequence>MHWSLKLRLLPPPASWCSTKEKLTENVKHQIENKYKSIVSSVGGTLEGKRREDNFYVLSMFPYPSGSLHMGHVRVYTISDTLARYYAMNGKNVFQPMGWDAFGLPAENAAHQHGIDPREWTVGNIATMKSQLQGFGCKFNWESELATCDPKYYKWTQALFLDLYHAGLVYRKEATVNWDPIDNTVLADEQVDEQGISWRSGARVEKRRLSQWFIRTTRLAK</sequence>
<dbReference type="Pfam" id="PF00133">
    <property type="entry name" value="tRNA-synt_1"/>
    <property type="match status" value="1"/>
</dbReference>
<comment type="similarity">
    <text evidence="1">Belongs to the class-I aminoacyl-tRNA synthetase family.</text>
</comment>
<dbReference type="PROSITE" id="PS00178">
    <property type="entry name" value="AA_TRNA_LIGASE_I"/>
    <property type="match status" value="1"/>
</dbReference>
<dbReference type="EC" id="6.1.1.4" evidence="2"/>
<dbReference type="InterPro" id="IPR014729">
    <property type="entry name" value="Rossmann-like_a/b/a_fold"/>
</dbReference>
<dbReference type="Gene3D" id="3.40.50.620">
    <property type="entry name" value="HUPs"/>
    <property type="match status" value="1"/>
</dbReference>
<keyword evidence="6" id="KW-0648">Protein biosynthesis</keyword>
<evidence type="ECO:0000313" key="9">
    <source>
        <dbReference type="Proteomes" id="UP000079169"/>
    </source>
</evidence>
<evidence type="ECO:0000256" key="3">
    <source>
        <dbReference type="ARBA" id="ARBA00022598"/>
    </source>
</evidence>
<dbReference type="InterPro" id="IPR002302">
    <property type="entry name" value="Leu-tRNA-ligase"/>
</dbReference>
<dbReference type="PaxDb" id="121845-A0A3Q0JGF1"/>
<keyword evidence="3 10" id="KW-0436">Ligase</keyword>
<dbReference type="PANTHER" id="PTHR43740">
    <property type="entry name" value="LEUCYL-TRNA SYNTHETASE"/>
    <property type="match status" value="1"/>
</dbReference>
<dbReference type="Proteomes" id="UP000079169">
    <property type="component" value="Unplaced"/>
</dbReference>
<organism evidence="9 10">
    <name type="scientific">Diaphorina citri</name>
    <name type="common">Asian citrus psyllid</name>
    <dbReference type="NCBI Taxonomy" id="121845"/>
    <lineage>
        <taxon>Eukaryota</taxon>
        <taxon>Metazoa</taxon>
        <taxon>Ecdysozoa</taxon>
        <taxon>Arthropoda</taxon>
        <taxon>Hexapoda</taxon>
        <taxon>Insecta</taxon>
        <taxon>Pterygota</taxon>
        <taxon>Neoptera</taxon>
        <taxon>Paraneoptera</taxon>
        <taxon>Hemiptera</taxon>
        <taxon>Sternorrhyncha</taxon>
        <taxon>Psylloidea</taxon>
        <taxon>Psyllidae</taxon>
        <taxon>Diaphorininae</taxon>
        <taxon>Diaphorina</taxon>
    </lineage>
</organism>
<dbReference type="GO" id="GO:0004823">
    <property type="term" value="F:leucine-tRNA ligase activity"/>
    <property type="evidence" value="ECO:0007669"/>
    <property type="project" value="UniProtKB-EC"/>
</dbReference>
<reference evidence="10" key="1">
    <citation type="submission" date="2025-08" db="UniProtKB">
        <authorList>
            <consortium name="RefSeq"/>
        </authorList>
    </citation>
    <scope>IDENTIFICATION</scope>
</reference>
<feature type="domain" description="Aminoacyl-tRNA synthetase class Ia" evidence="8">
    <location>
        <begin position="48"/>
        <end position="220"/>
    </location>
</feature>